<evidence type="ECO:0000313" key="3">
    <source>
        <dbReference type="EMBL" id="KAF5218204.1"/>
    </source>
</evidence>
<evidence type="ECO:0000259" key="2">
    <source>
        <dbReference type="Pfam" id="PF20691"/>
    </source>
</evidence>
<dbReference type="VEuPathDB" id="TriTrypDB:BCY84_22835"/>
<gene>
    <name evidence="3" type="ORF">ECC02_008853</name>
</gene>
<comment type="caution">
    <text evidence="3">The sequence shown here is derived from an EMBL/GenBank/DDBJ whole genome shotgun (WGS) entry which is preliminary data.</text>
</comment>
<dbReference type="GO" id="GO:0016740">
    <property type="term" value="F:transferase activity"/>
    <property type="evidence" value="ECO:0007669"/>
    <property type="project" value="UniProtKB-KW"/>
</dbReference>
<organism evidence="3 4">
    <name type="scientific">Trypanosoma cruzi</name>
    <dbReference type="NCBI Taxonomy" id="5693"/>
    <lineage>
        <taxon>Eukaryota</taxon>
        <taxon>Discoba</taxon>
        <taxon>Euglenozoa</taxon>
        <taxon>Kinetoplastea</taxon>
        <taxon>Metakinetoplastina</taxon>
        <taxon>Trypanosomatida</taxon>
        <taxon>Trypanosomatidae</taxon>
        <taxon>Trypanosoma</taxon>
        <taxon>Schizotrypanum</taxon>
    </lineage>
</organism>
<evidence type="ECO:0000313" key="4">
    <source>
        <dbReference type="Proteomes" id="UP000583944"/>
    </source>
</evidence>
<feature type="compositionally biased region" description="Basic residues" evidence="1">
    <location>
        <begin position="467"/>
        <end position="477"/>
    </location>
</feature>
<dbReference type="Pfam" id="PF20691">
    <property type="entry name" value="TAGT"/>
    <property type="match status" value="1"/>
</dbReference>
<accession>A0A7J6XUJ8</accession>
<dbReference type="InterPro" id="IPR049100">
    <property type="entry name" value="TAGT"/>
</dbReference>
<dbReference type="Proteomes" id="UP000583944">
    <property type="component" value="Unassembled WGS sequence"/>
</dbReference>
<proteinExistence type="predicted"/>
<feature type="region of interest" description="Disordered" evidence="1">
    <location>
        <begin position="440"/>
        <end position="486"/>
    </location>
</feature>
<protein>
    <submittedName>
        <fullName evidence="3">Base J-associated glucosyltransferase</fullName>
    </submittedName>
</protein>
<feature type="domain" description="TET-Associated Glycosyltransferase" evidence="2">
    <location>
        <begin position="168"/>
        <end position="332"/>
    </location>
</feature>
<dbReference type="AlphaFoldDB" id="A0A7J6XUJ8"/>
<name>A0A7J6XUJ8_TRYCR</name>
<sequence length="642" mass="73708">MWNARMRTLALLEESLSGSPVRPIADGRNDGGVGGIEKLNGHNEAYFCPVFIPSKARYHSERGTISLLIQDKVPFTLVVQPEELTLYEQLVDRLVKKWWGDVHNNGQGGTEDGTDGDELRFLFPRHGLQRNSSLFSQELLSTRPCTPPPPPPLSRRRDAFDVRRLVKIHALPLSDQGVSYVRNYILTELVPRALATSLPSSSSAPRAAQWFWVMDDDIQRFYMAWDEKNHVITPRELFTEVYTRIQELHGNICDMNGIAIFSLEYPRFAYTYGDSDVALNSYNNIASLFRYDLLPPDCKYRFRIREDYDYTLQLINHGMMTARFRNLSFEVPGMAEMAGGMTDYYKTQKEDIRLQNKLFLETWPAVAQECIKGKGALQREDIRVRWDLLHPKRNPDPSATLRCRTPMQKKAHKPLSNGIDETESMVKNGYENTTTIEMSTRKLKGKRTRSSEAAREANKQRNEKQKQKMTLKTRTSLHGKEGEEARRKRVNCGIKRQPPEWKGYALERWRYLTVHEAERLHLHLIPSEKLRVGQTVAVVPPMFDQNPSVVEAVLVDKKVMRRRRSERNGGQGATDAKKGSEVDIVVEWSAVARGLPLLYVTRCYELPMEGVDVAAAAVDAFFEKEWEEEEEEEEDGRVKQGQ</sequence>
<keyword evidence="3" id="KW-0808">Transferase</keyword>
<reference evidence="3 4" key="1">
    <citation type="journal article" date="2019" name="Genome Biol. Evol.">
        <title>Nanopore Sequencing Significantly Improves Genome Assembly of the Protozoan Parasite Trypanosoma cruzi.</title>
        <authorList>
            <person name="Diaz-Viraque F."/>
            <person name="Pita S."/>
            <person name="Greif G."/>
            <person name="de Souza R.C.M."/>
            <person name="Iraola G."/>
            <person name="Robello C."/>
        </authorList>
    </citation>
    <scope>NUCLEOTIDE SEQUENCE [LARGE SCALE GENOMIC DNA]</scope>
    <source>
        <strain evidence="3 4">Berenice</strain>
    </source>
</reference>
<dbReference type="EMBL" id="JABDHM010000103">
    <property type="protein sequence ID" value="KAF5218204.1"/>
    <property type="molecule type" value="Genomic_DNA"/>
</dbReference>
<feature type="compositionally biased region" description="Basic and acidic residues" evidence="1">
    <location>
        <begin position="449"/>
        <end position="466"/>
    </location>
</feature>
<evidence type="ECO:0000256" key="1">
    <source>
        <dbReference type="SAM" id="MobiDB-lite"/>
    </source>
</evidence>
<dbReference type="VEuPathDB" id="TriTrypDB:ECC02_008853"/>